<organism evidence="11 12">
    <name type="scientific">Crassostrea virginica</name>
    <name type="common">Eastern oyster</name>
    <dbReference type="NCBI Taxonomy" id="6565"/>
    <lineage>
        <taxon>Eukaryota</taxon>
        <taxon>Metazoa</taxon>
        <taxon>Spiralia</taxon>
        <taxon>Lophotrochozoa</taxon>
        <taxon>Mollusca</taxon>
        <taxon>Bivalvia</taxon>
        <taxon>Autobranchia</taxon>
        <taxon>Pteriomorphia</taxon>
        <taxon>Ostreida</taxon>
        <taxon>Ostreoidea</taxon>
        <taxon>Ostreidae</taxon>
        <taxon>Crassostrea</taxon>
    </lineage>
</organism>
<evidence type="ECO:0000256" key="6">
    <source>
        <dbReference type="ARBA" id="ARBA00023157"/>
    </source>
</evidence>
<protein>
    <submittedName>
        <fullName evidence="12">A disintegrin and metalloproteinase with thrombospondin motifs 6-like</fullName>
    </submittedName>
</protein>
<keyword evidence="7" id="KW-0325">Glycoprotein</keyword>
<dbReference type="Pfam" id="PF01421">
    <property type="entry name" value="Reprolysin"/>
    <property type="match status" value="1"/>
</dbReference>
<dbReference type="GO" id="GO:0004222">
    <property type="term" value="F:metalloendopeptidase activity"/>
    <property type="evidence" value="ECO:0007669"/>
    <property type="project" value="InterPro"/>
</dbReference>
<dbReference type="Gene3D" id="3.40.390.10">
    <property type="entry name" value="Collagenase (Catalytic Domain)"/>
    <property type="match status" value="1"/>
</dbReference>
<keyword evidence="1" id="KW-0645">Protease</keyword>
<keyword evidence="4 8" id="KW-0862">Zinc</keyword>
<dbReference type="GO" id="GO:0006509">
    <property type="term" value="P:membrane protein ectodomain proteolysis"/>
    <property type="evidence" value="ECO:0007669"/>
    <property type="project" value="TreeGrafter"/>
</dbReference>
<evidence type="ECO:0000256" key="7">
    <source>
        <dbReference type="ARBA" id="ARBA00023180"/>
    </source>
</evidence>
<dbReference type="SUPFAM" id="SSF55486">
    <property type="entry name" value="Metalloproteases ('zincins'), catalytic domain"/>
    <property type="match status" value="1"/>
</dbReference>
<dbReference type="PANTHER" id="PTHR11905:SF159">
    <property type="entry name" value="ADAM METALLOPROTEASE"/>
    <property type="match status" value="1"/>
</dbReference>
<name>A0A8B8D416_CRAVI</name>
<evidence type="ECO:0000256" key="9">
    <source>
        <dbReference type="SAM" id="MobiDB-lite"/>
    </source>
</evidence>
<keyword evidence="5" id="KW-0482">Metalloprotease</keyword>
<dbReference type="InterPro" id="IPR001590">
    <property type="entry name" value="Peptidase_M12B"/>
</dbReference>
<dbReference type="RefSeq" id="XP_022322833.1">
    <property type="nucleotide sequence ID" value="XM_022467125.1"/>
</dbReference>
<reference evidence="12" key="1">
    <citation type="submission" date="2025-08" db="UniProtKB">
        <authorList>
            <consortium name="RefSeq"/>
        </authorList>
    </citation>
    <scope>IDENTIFICATION</scope>
    <source>
        <tissue evidence="12">Whole sample</tissue>
    </source>
</reference>
<evidence type="ECO:0000259" key="10">
    <source>
        <dbReference type="PROSITE" id="PS50215"/>
    </source>
</evidence>
<feature type="region of interest" description="Disordered" evidence="9">
    <location>
        <begin position="620"/>
        <end position="803"/>
    </location>
</feature>
<dbReference type="GeneID" id="111124270"/>
<keyword evidence="11" id="KW-1185">Reference proteome</keyword>
<accession>A0A8B8D416</accession>
<keyword evidence="2 8" id="KW-0479">Metal-binding</keyword>
<feature type="active site" evidence="8">
    <location>
        <position position="372"/>
    </location>
</feature>
<feature type="binding site" evidence="8">
    <location>
        <position position="371"/>
    </location>
    <ligand>
        <name>Zn(2+)</name>
        <dbReference type="ChEBI" id="CHEBI:29105"/>
        <note>catalytic</note>
    </ligand>
</feature>
<comment type="caution">
    <text evidence="8">Lacks conserved residue(s) required for the propagation of feature annotation.</text>
</comment>
<evidence type="ECO:0000313" key="12">
    <source>
        <dbReference type="RefSeq" id="XP_022322833.1"/>
    </source>
</evidence>
<evidence type="ECO:0000256" key="8">
    <source>
        <dbReference type="PROSITE-ProRule" id="PRU00276"/>
    </source>
</evidence>
<feature type="compositionally biased region" description="Low complexity" evidence="9">
    <location>
        <begin position="671"/>
        <end position="729"/>
    </location>
</feature>
<dbReference type="PANTHER" id="PTHR11905">
    <property type="entry name" value="ADAM A DISINTEGRIN AND METALLOPROTEASE DOMAIN"/>
    <property type="match status" value="1"/>
</dbReference>
<dbReference type="PROSITE" id="PS50215">
    <property type="entry name" value="ADAM_MEPRO"/>
    <property type="match status" value="1"/>
</dbReference>
<proteinExistence type="predicted"/>
<feature type="compositionally biased region" description="Pro residues" evidence="9">
    <location>
        <begin position="758"/>
        <end position="803"/>
    </location>
</feature>
<evidence type="ECO:0000256" key="5">
    <source>
        <dbReference type="ARBA" id="ARBA00023049"/>
    </source>
</evidence>
<evidence type="ECO:0000256" key="4">
    <source>
        <dbReference type="ARBA" id="ARBA00022833"/>
    </source>
</evidence>
<evidence type="ECO:0000256" key="3">
    <source>
        <dbReference type="ARBA" id="ARBA00022801"/>
    </source>
</evidence>
<evidence type="ECO:0000256" key="1">
    <source>
        <dbReference type="ARBA" id="ARBA00022670"/>
    </source>
</evidence>
<dbReference type="Pfam" id="PF17771">
    <property type="entry name" value="ADAMTS_CR_2"/>
    <property type="match status" value="1"/>
</dbReference>
<feature type="binding site" evidence="8">
    <location>
        <position position="375"/>
    </location>
    <ligand>
        <name>Zn(2+)</name>
        <dbReference type="ChEBI" id="CHEBI:29105"/>
        <note>catalytic</note>
    </ligand>
</feature>
<gene>
    <name evidence="12" type="primary">LOC111124270</name>
</gene>
<feature type="domain" description="Peptidase M12B" evidence="10">
    <location>
        <begin position="204"/>
        <end position="426"/>
    </location>
</feature>
<dbReference type="OrthoDB" id="6097485at2759"/>
<dbReference type="AlphaFoldDB" id="A0A8B8D416"/>
<dbReference type="Proteomes" id="UP000694844">
    <property type="component" value="Chromosome 3"/>
</dbReference>
<keyword evidence="3" id="KW-0378">Hydrolase</keyword>
<feature type="binding site" evidence="8">
    <location>
        <position position="381"/>
    </location>
    <ligand>
        <name>Zn(2+)</name>
        <dbReference type="ChEBI" id="CHEBI:29105"/>
        <note>catalytic</note>
    </ligand>
</feature>
<keyword evidence="6" id="KW-1015">Disulfide bond</keyword>
<sequence length="803" mass="88278">MAVLDIRLVVCLQVMNFWVNGLQLPLPFQFDGVPVGKEVKITVRDDGSRIRRSFDGITKPARKLEVSFPVARTHVTLQLSRNDDVLPEVPVYTTNEDGVIVEEDIKDDHKAFYYQDITSGATVFVQTTQSSYCLFGSFFMDSEEFFLEPSQRECTDSLVNSTFRIWKADFSHLQYSDVRDGKLFQDEIVPGKHQRRSKRSVSEMKIETLFIIDYSIYSYWNSTVIVDNETDRARTTRSVIRQFYAFVINGMDVRYKSIPPYHDFTLSVVFAGIYIADTESKSPFTEEHKVVSLTTTTVDADDVLNHTTQWLQQTNGLPGFDHAMMFSRFDFTSNSSSAVSGLAWLGTMCKQDSVSIVEDHFNFVLMTVAAHELGHSLNAEHDGSNNECKSTSSYIMAPYVGVEKGLTNPWVFSNCSIQYFADLIEDLDQTTNCLITLASDHNPTALIPEINTLPGSVYDVNEHCRHIVGQNSQFCRAPYEGNFTDICTILYCFDNDGQNCNSYLGGDGIPCGDKKWCLSGVCTQSDLAAPAGNEECLFGDDPAFEFTSSNSIYSCNGSDNSQPIRYVDCYDEIVRKRYCETCSSFYIGITGCEYGDKNEQCGSQHCNTDALTCCQTCSHSTDSTTEGKTTTNVLSSSSSSSLSSESTTLIPSTVQSETTTEQMTTLIPSGTTSIDSTQSSSTITTTSTTETTAASTESMETSSSPSTSTTTTTTEIPTTTTMLNTTPSEAAITESTTIVPTTEGTSIRSTTTTTQSTTPPPTTTQTTTPPPTTTQTTTPPPTTTQTTTPPPTTTQTTTPPPTT</sequence>
<feature type="compositionally biased region" description="Polar residues" evidence="9">
    <location>
        <begin position="654"/>
        <end position="670"/>
    </location>
</feature>
<dbReference type="GO" id="GO:0046872">
    <property type="term" value="F:metal ion binding"/>
    <property type="evidence" value="ECO:0007669"/>
    <property type="project" value="UniProtKB-KW"/>
</dbReference>
<evidence type="ECO:0000313" key="11">
    <source>
        <dbReference type="Proteomes" id="UP000694844"/>
    </source>
</evidence>
<evidence type="ECO:0000256" key="2">
    <source>
        <dbReference type="ARBA" id="ARBA00022723"/>
    </source>
</evidence>
<feature type="non-terminal residue" evidence="12">
    <location>
        <position position="803"/>
    </location>
</feature>
<dbReference type="KEGG" id="cvn:111124270"/>
<dbReference type="InterPro" id="IPR041645">
    <property type="entry name" value="ADAMTS_CR_2"/>
</dbReference>
<dbReference type="Gene3D" id="3.40.1620.60">
    <property type="match status" value="1"/>
</dbReference>
<feature type="compositionally biased region" description="Polar residues" evidence="9">
    <location>
        <begin position="733"/>
        <end position="749"/>
    </location>
</feature>
<feature type="compositionally biased region" description="Low complexity" evidence="9">
    <location>
        <begin position="621"/>
        <end position="653"/>
    </location>
</feature>
<dbReference type="InterPro" id="IPR024079">
    <property type="entry name" value="MetalloPept_cat_dom_sf"/>
</dbReference>